<accession>A0A9W8L3D7</accession>
<feature type="chain" id="PRO_5040788579" evidence="2">
    <location>
        <begin position="17"/>
        <end position="236"/>
    </location>
</feature>
<dbReference type="EMBL" id="JANBTX010000191">
    <property type="protein sequence ID" value="KAJ2684737.1"/>
    <property type="molecule type" value="Genomic_DNA"/>
</dbReference>
<feature type="compositionally biased region" description="Low complexity" evidence="1">
    <location>
        <begin position="138"/>
        <end position="147"/>
    </location>
</feature>
<dbReference type="Proteomes" id="UP001151516">
    <property type="component" value="Unassembled WGS sequence"/>
</dbReference>
<feature type="compositionally biased region" description="Polar residues" evidence="1">
    <location>
        <begin position="159"/>
        <end position="177"/>
    </location>
</feature>
<evidence type="ECO:0000256" key="2">
    <source>
        <dbReference type="SAM" id="SignalP"/>
    </source>
</evidence>
<organism evidence="3 4">
    <name type="scientific">Coemansia spiralis</name>
    <dbReference type="NCBI Taxonomy" id="417178"/>
    <lineage>
        <taxon>Eukaryota</taxon>
        <taxon>Fungi</taxon>
        <taxon>Fungi incertae sedis</taxon>
        <taxon>Zoopagomycota</taxon>
        <taxon>Kickxellomycotina</taxon>
        <taxon>Kickxellomycetes</taxon>
        <taxon>Kickxellales</taxon>
        <taxon>Kickxellaceae</taxon>
        <taxon>Coemansia</taxon>
    </lineage>
</organism>
<dbReference type="AlphaFoldDB" id="A0A9W8L3D7"/>
<feature type="signal peptide" evidence="2">
    <location>
        <begin position="1"/>
        <end position="16"/>
    </location>
</feature>
<sequence>MLKELFILLLVGLVRGDADFDNFMSSLSYNWQNEFSDLRYQIDQLQKTDPAKYSALGASLGLKAGQQIQVPSQYSPQWASQFVMAAGLYTPPPPSAATFNPASATPTAVVATTTGPLTPTGISISGLMISTTATATITNDTHSSGGSHHSGDAEATAGLDTQNTSSQFGNPIAGNLNTDDTPIIPSGIGYNTGHGLTVPWAQRKNFGCEIAKISVDCAFKPYADAVRRLIYLEKDQ</sequence>
<protein>
    <submittedName>
        <fullName evidence="3">Uncharacterized protein</fullName>
    </submittedName>
</protein>
<evidence type="ECO:0000256" key="1">
    <source>
        <dbReference type="SAM" id="MobiDB-lite"/>
    </source>
</evidence>
<evidence type="ECO:0000313" key="4">
    <source>
        <dbReference type="Proteomes" id="UP001151516"/>
    </source>
</evidence>
<keyword evidence="2" id="KW-0732">Signal</keyword>
<comment type="caution">
    <text evidence="3">The sequence shown here is derived from an EMBL/GenBank/DDBJ whole genome shotgun (WGS) entry which is preliminary data.</text>
</comment>
<dbReference type="OrthoDB" id="5571955at2759"/>
<keyword evidence="4" id="KW-1185">Reference proteome</keyword>
<proteinExistence type="predicted"/>
<evidence type="ECO:0000313" key="3">
    <source>
        <dbReference type="EMBL" id="KAJ2684737.1"/>
    </source>
</evidence>
<feature type="region of interest" description="Disordered" evidence="1">
    <location>
        <begin position="138"/>
        <end position="177"/>
    </location>
</feature>
<gene>
    <name evidence="3" type="ORF">IWW39_004734</name>
</gene>
<reference evidence="3" key="1">
    <citation type="submission" date="2022-07" db="EMBL/GenBank/DDBJ databases">
        <title>Phylogenomic reconstructions and comparative analyses of Kickxellomycotina fungi.</title>
        <authorList>
            <person name="Reynolds N.K."/>
            <person name="Stajich J.E."/>
            <person name="Barry K."/>
            <person name="Grigoriev I.V."/>
            <person name="Crous P."/>
            <person name="Smith M.E."/>
        </authorList>
    </citation>
    <scope>NUCLEOTIDE SEQUENCE</scope>
    <source>
        <strain evidence="3">CBS 109367</strain>
    </source>
</reference>
<name>A0A9W8L3D7_9FUNG</name>